<reference evidence="5 7" key="1">
    <citation type="journal article" date="2014" name="Nat. Genet.">
        <title>Genome and transcriptome of the porcine whipworm Trichuris suis.</title>
        <authorList>
            <person name="Jex A.R."/>
            <person name="Nejsum P."/>
            <person name="Schwarz E.M."/>
            <person name="Hu L."/>
            <person name="Young N.D."/>
            <person name="Hall R.S."/>
            <person name="Korhonen P.K."/>
            <person name="Liao S."/>
            <person name="Thamsborg S."/>
            <person name="Xia J."/>
            <person name="Xu P."/>
            <person name="Wang S."/>
            <person name="Scheerlinck J.P."/>
            <person name="Hofmann A."/>
            <person name="Sternberg P.W."/>
            <person name="Wang J."/>
            <person name="Gasser R.B."/>
        </authorList>
    </citation>
    <scope>NUCLEOTIDE SEQUENCE [LARGE SCALE GENOMIC DNA]</scope>
    <source>
        <strain evidence="6">DCEP-RM93F</strain>
        <strain evidence="5">DCEP-RM93M</strain>
    </source>
</reference>
<dbReference type="SMART" id="SM00558">
    <property type="entry name" value="JmjC"/>
    <property type="match status" value="1"/>
</dbReference>
<dbReference type="PANTHER" id="PTHR12461:SF43">
    <property type="entry name" value="HSPB1-ASSOCIATED PROTEIN 1"/>
    <property type="match status" value="1"/>
</dbReference>
<comment type="function">
    <text evidence="3">May play a role in cellular stress response.</text>
</comment>
<dbReference type="Gene3D" id="2.60.120.650">
    <property type="entry name" value="Cupin"/>
    <property type="match status" value="1"/>
</dbReference>
<evidence type="ECO:0000259" key="4">
    <source>
        <dbReference type="PROSITE" id="PS51184"/>
    </source>
</evidence>
<dbReference type="Proteomes" id="UP000030758">
    <property type="component" value="Unassembled WGS sequence"/>
</dbReference>
<evidence type="ECO:0000256" key="2">
    <source>
        <dbReference type="ARBA" id="ARBA00022490"/>
    </source>
</evidence>
<evidence type="ECO:0000256" key="1">
    <source>
        <dbReference type="ARBA" id="ARBA00004496"/>
    </source>
</evidence>
<sequence>MASGVARDSGMIPSNAIACTQRNGRSSPFQERRSISPFVGMYVRKCFDRIFGEMLNKTILPLEVAFFVRLFAGAKSSVTVLRMFIFLSVTDYDCFMSTAMSDVPCEPFVLKGMIENWQARKWTFSSVPGLLVDHVFAIRMGLRQYHEPGKIMYETLCAQAHANAKQFKAWCDGLTEENEVGELSRFPKEEYWAYVDYEYMFDCFERSHLKDVDWNTLGLPYDGRESTFWMGTSGSFTACHYDTYGFNLVAQLCGKKLWILFPPEDSDLLKGSHLPFEESSVYSGCDLFHPPVYLRLSHPRVVILEPGDVLFVPPRWWHFVQCIEDSISVNNWIAVSSDRESRMDEAVTRACIAILKPIIDEELIIEKDINTESSLKILSVCAANSTSGIGPTDEHLFLFLDRFTCRGKAVPQVSYEELCKIVEHGGCTARHETKVVTNIEVGDVLSAIFSPPVIEQIRKELFKSFR</sequence>
<feature type="domain" description="JmjC" evidence="4">
    <location>
        <begin position="186"/>
        <end position="350"/>
    </location>
</feature>
<dbReference type="AlphaFoldDB" id="A0A085LX95"/>
<keyword evidence="7" id="KW-1185">Reference proteome</keyword>
<evidence type="ECO:0000313" key="6">
    <source>
        <dbReference type="EMBL" id="KFD70154.1"/>
    </source>
</evidence>
<dbReference type="PANTHER" id="PTHR12461">
    <property type="entry name" value="HYPOXIA-INDUCIBLE FACTOR 1 ALPHA INHIBITOR-RELATED"/>
    <property type="match status" value="1"/>
</dbReference>
<organism evidence="5 7">
    <name type="scientific">Trichuris suis</name>
    <name type="common">pig whipworm</name>
    <dbReference type="NCBI Taxonomy" id="68888"/>
    <lineage>
        <taxon>Eukaryota</taxon>
        <taxon>Metazoa</taxon>
        <taxon>Ecdysozoa</taxon>
        <taxon>Nematoda</taxon>
        <taxon>Enoplea</taxon>
        <taxon>Dorylaimia</taxon>
        <taxon>Trichinellida</taxon>
        <taxon>Trichuridae</taxon>
        <taxon>Trichuris</taxon>
    </lineage>
</organism>
<accession>A0A085LX95</accession>
<evidence type="ECO:0000256" key="3">
    <source>
        <dbReference type="ARBA" id="ARBA00037342"/>
    </source>
</evidence>
<comment type="subcellular location">
    <subcellularLocation>
        <location evidence="1">Cytoplasm</location>
    </subcellularLocation>
</comment>
<name>A0A085LX95_9BILA</name>
<dbReference type="InterPro" id="IPR003347">
    <property type="entry name" value="JmjC_dom"/>
</dbReference>
<dbReference type="EMBL" id="KL363267">
    <property type="protein sequence ID" value="KFD49591.1"/>
    <property type="molecule type" value="Genomic_DNA"/>
</dbReference>
<proteinExistence type="predicted"/>
<keyword evidence="2" id="KW-0963">Cytoplasm</keyword>
<gene>
    <name evidence="5" type="ORF">M513_09534</name>
    <name evidence="6" type="ORF">M514_09534</name>
</gene>
<dbReference type="PROSITE" id="PS51184">
    <property type="entry name" value="JMJC"/>
    <property type="match status" value="1"/>
</dbReference>
<dbReference type="EMBL" id="KL367490">
    <property type="protein sequence ID" value="KFD70154.1"/>
    <property type="molecule type" value="Genomic_DNA"/>
</dbReference>
<dbReference type="GO" id="GO:0005737">
    <property type="term" value="C:cytoplasm"/>
    <property type="evidence" value="ECO:0007669"/>
    <property type="project" value="UniProtKB-SubCell"/>
</dbReference>
<dbReference type="Proteomes" id="UP000030764">
    <property type="component" value="Unassembled WGS sequence"/>
</dbReference>
<dbReference type="InterPro" id="IPR041667">
    <property type="entry name" value="Cupin_8"/>
</dbReference>
<dbReference type="SUPFAM" id="SSF51197">
    <property type="entry name" value="Clavaminate synthase-like"/>
    <property type="match status" value="1"/>
</dbReference>
<evidence type="ECO:0000313" key="7">
    <source>
        <dbReference type="Proteomes" id="UP000030764"/>
    </source>
</evidence>
<protein>
    <recommendedName>
        <fullName evidence="4">JmjC domain-containing protein</fullName>
    </recommendedName>
</protein>
<evidence type="ECO:0000313" key="5">
    <source>
        <dbReference type="EMBL" id="KFD49591.1"/>
    </source>
</evidence>
<dbReference type="Pfam" id="PF13621">
    <property type="entry name" value="Cupin_8"/>
    <property type="match status" value="1"/>
</dbReference>